<feature type="domain" description="Chemokine interleukin-8-like" evidence="7">
    <location>
        <begin position="30"/>
        <end position="88"/>
    </location>
</feature>
<dbReference type="CDD" id="cd00272">
    <property type="entry name" value="Chemokine_CC"/>
    <property type="match status" value="1"/>
</dbReference>
<evidence type="ECO:0000256" key="2">
    <source>
        <dbReference type="ARBA" id="ARBA00010868"/>
    </source>
</evidence>
<dbReference type="GO" id="GO:0006954">
    <property type="term" value="P:inflammatory response"/>
    <property type="evidence" value="ECO:0007669"/>
    <property type="project" value="TreeGrafter"/>
</dbReference>
<dbReference type="EMBL" id="VZRD01000514">
    <property type="protein sequence ID" value="NWR38680.1"/>
    <property type="molecule type" value="Genomic_DNA"/>
</dbReference>
<organism evidence="9 10">
    <name type="scientific">Tachuris rubrigastra</name>
    <dbReference type="NCBI Taxonomy" id="495162"/>
    <lineage>
        <taxon>Eukaryota</taxon>
        <taxon>Metazoa</taxon>
        <taxon>Chordata</taxon>
        <taxon>Craniata</taxon>
        <taxon>Vertebrata</taxon>
        <taxon>Euteleostomi</taxon>
        <taxon>Archelosauria</taxon>
        <taxon>Archosauria</taxon>
        <taxon>Dinosauria</taxon>
        <taxon>Saurischia</taxon>
        <taxon>Theropoda</taxon>
        <taxon>Coelurosauria</taxon>
        <taxon>Aves</taxon>
        <taxon>Neognathae</taxon>
        <taxon>Neoaves</taxon>
        <taxon>Telluraves</taxon>
        <taxon>Australaves</taxon>
        <taxon>Passeriformes</taxon>
        <taxon>Tyrannidae</taxon>
        <taxon>Tachuris</taxon>
    </lineage>
</organism>
<dbReference type="GO" id="GO:0030335">
    <property type="term" value="P:positive regulation of cell migration"/>
    <property type="evidence" value="ECO:0007669"/>
    <property type="project" value="TreeGrafter"/>
</dbReference>
<sequence>MKTFTATLAILFVAVLCYQVSSSPFSLNHFGPCCSEFITRPLPLRLVRSCEHTGNHCSQPAVIFTTIKDRLVCASLDEKWVQDMVTQLKDKEDSG</sequence>
<dbReference type="SUPFAM" id="SSF54117">
    <property type="entry name" value="Interleukin 8-like chemokines"/>
    <property type="match status" value="1"/>
</dbReference>
<comment type="caution">
    <text evidence="9">The sequence shown here is derived from an EMBL/GenBank/DDBJ whole genome shotgun (WGS) entry which is preliminary data.</text>
</comment>
<dbReference type="InterPro" id="IPR039809">
    <property type="entry name" value="Chemokine_b/g/d"/>
</dbReference>
<dbReference type="PANTHER" id="PTHR12015">
    <property type="entry name" value="SMALL INDUCIBLE CYTOKINE A"/>
    <property type="match status" value="1"/>
</dbReference>
<dbReference type="Pfam" id="PF00048">
    <property type="entry name" value="IL8"/>
    <property type="match status" value="1"/>
</dbReference>
<dbReference type="PANTHER" id="PTHR12015:SF183">
    <property type="entry name" value="C-C MOTIF CHEMOKINE 3"/>
    <property type="match status" value="1"/>
</dbReference>
<dbReference type="InterPro" id="IPR001811">
    <property type="entry name" value="Chemokine_IL8-like_dom"/>
</dbReference>
<dbReference type="SMART" id="SM00199">
    <property type="entry name" value="SCY"/>
    <property type="match status" value="1"/>
</dbReference>
<evidence type="ECO:0000256" key="1">
    <source>
        <dbReference type="ARBA" id="ARBA00004613"/>
    </source>
</evidence>
<evidence type="ECO:0000256" key="3">
    <source>
        <dbReference type="ARBA" id="ARBA00022514"/>
    </source>
</evidence>
<evidence type="ECO:0000256" key="6">
    <source>
        <dbReference type="SAM" id="SignalP"/>
    </source>
</evidence>
<keyword evidence="5 6" id="KW-0732">Signal</keyword>
<name>A0A7K4WVW1_9TYRA</name>
<feature type="non-terminal residue" evidence="9">
    <location>
        <position position="95"/>
    </location>
</feature>
<keyword evidence="4" id="KW-0964">Secreted</keyword>
<evidence type="ECO:0000256" key="4">
    <source>
        <dbReference type="ARBA" id="ARBA00022525"/>
    </source>
</evidence>
<dbReference type="GO" id="GO:0061844">
    <property type="term" value="P:antimicrobial humoral immune response mediated by antimicrobial peptide"/>
    <property type="evidence" value="ECO:0007669"/>
    <property type="project" value="TreeGrafter"/>
</dbReference>
<evidence type="ECO:0000313" key="9">
    <source>
        <dbReference type="EMBL" id="NWR38841.1"/>
    </source>
</evidence>
<dbReference type="GO" id="GO:0070098">
    <property type="term" value="P:chemokine-mediated signaling pathway"/>
    <property type="evidence" value="ECO:0007669"/>
    <property type="project" value="TreeGrafter"/>
</dbReference>
<evidence type="ECO:0000313" key="8">
    <source>
        <dbReference type="EMBL" id="NWR38680.1"/>
    </source>
</evidence>
<dbReference type="GO" id="GO:0005615">
    <property type="term" value="C:extracellular space"/>
    <property type="evidence" value="ECO:0007669"/>
    <property type="project" value="UniProtKB-KW"/>
</dbReference>
<comment type="subcellular location">
    <subcellularLocation>
        <location evidence="1">Secreted</location>
    </subcellularLocation>
</comment>
<reference evidence="9 10" key="1">
    <citation type="submission" date="2019-09" db="EMBL/GenBank/DDBJ databases">
        <title>Bird 10,000 Genomes (B10K) Project - Family phase.</title>
        <authorList>
            <person name="Zhang G."/>
        </authorList>
    </citation>
    <scope>NUCLEOTIDE SEQUENCE [LARGE SCALE GENOMIC DNA]</scope>
    <source>
        <strain evidence="9">B10K-CU-031-13</strain>
        <tissue evidence="9">Muscle</tissue>
    </source>
</reference>
<accession>A0A7K4WVW1</accession>
<keyword evidence="10" id="KW-1185">Reference proteome</keyword>
<dbReference type="EMBL" id="VZRD01000544">
    <property type="protein sequence ID" value="NWR38841.1"/>
    <property type="molecule type" value="Genomic_DNA"/>
</dbReference>
<feature type="non-terminal residue" evidence="9">
    <location>
        <position position="1"/>
    </location>
</feature>
<feature type="signal peptide" evidence="6">
    <location>
        <begin position="1"/>
        <end position="22"/>
    </location>
</feature>
<evidence type="ECO:0000256" key="5">
    <source>
        <dbReference type="ARBA" id="ARBA00022729"/>
    </source>
</evidence>
<dbReference type="Proteomes" id="UP000540952">
    <property type="component" value="Unassembled WGS sequence"/>
</dbReference>
<gene>
    <name evidence="9" type="primary">Ccl5_2</name>
    <name evidence="8" type="synonym">Ccl5_0</name>
    <name evidence="9" type="ORF">TACRUB_R15465</name>
    <name evidence="8" type="ORF">TACRUB_R15866</name>
</gene>
<dbReference type="GO" id="GO:0008009">
    <property type="term" value="F:chemokine activity"/>
    <property type="evidence" value="ECO:0007669"/>
    <property type="project" value="InterPro"/>
</dbReference>
<dbReference type="FunFam" id="2.40.50.40:FF:000002">
    <property type="entry name" value="C-C motif chemokine"/>
    <property type="match status" value="1"/>
</dbReference>
<feature type="chain" id="PRO_5033595750" evidence="6">
    <location>
        <begin position="23"/>
        <end position="95"/>
    </location>
</feature>
<proteinExistence type="inferred from homology"/>
<dbReference type="InterPro" id="IPR036048">
    <property type="entry name" value="Interleukin_8-like_sf"/>
</dbReference>
<dbReference type="GO" id="GO:0048020">
    <property type="term" value="F:CCR chemokine receptor binding"/>
    <property type="evidence" value="ECO:0007669"/>
    <property type="project" value="TreeGrafter"/>
</dbReference>
<dbReference type="AlphaFoldDB" id="A0A7K4WVW1"/>
<dbReference type="Gene3D" id="2.40.50.40">
    <property type="match status" value="1"/>
</dbReference>
<protein>
    <submittedName>
        <fullName evidence="9">CCL5 protein</fullName>
    </submittedName>
</protein>
<comment type="similarity">
    <text evidence="2">Belongs to the intercrine beta (chemokine CC) family.</text>
</comment>
<evidence type="ECO:0000259" key="7">
    <source>
        <dbReference type="SMART" id="SM00199"/>
    </source>
</evidence>
<keyword evidence="3" id="KW-0202">Cytokine</keyword>
<evidence type="ECO:0000313" key="10">
    <source>
        <dbReference type="Proteomes" id="UP000540952"/>
    </source>
</evidence>